<gene>
    <name evidence="3" type="ORF">C4N9_14515</name>
</gene>
<evidence type="ECO:0000313" key="3">
    <source>
        <dbReference type="EMBL" id="PWE28050.1"/>
    </source>
</evidence>
<reference evidence="3 4" key="1">
    <citation type="submission" date="2018-05" db="EMBL/GenBank/DDBJ databases">
        <title>Pararhodobacter marina sp. nov., isolated from deep-sea water of the Indian Ocean.</title>
        <authorList>
            <person name="Lai Q.Sr."/>
            <person name="Liu X."/>
            <person name="Shao Z."/>
        </authorList>
    </citation>
    <scope>NUCLEOTIDE SEQUENCE [LARGE SCALE GENOMIC DNA]</scope>
    <source>
        <strain evidence="3 4">CIC4N-9</strain>
    </source>
</reference>
<comment type="caution">
    <text evidence="3">The sequence shown here is derived from an EMBL/GenBank/DDBJ whole genome shotgun (WGS) entry which is preliminary data.</text>
</comment>
<dbReference type="PROSITE" id="PS52050">
    <property type="entry name" value="WYL"/>
    <property type="match status" value="1"/>
</dbReference>
<dbReference type="Proteomes" id="UP000244940">
    <property type="component" value="Unassembled WGS sequence"/>
</dbReference>
<organism evidence="3 4">
    <name type="scientific">Pararhodobacter marinus</name>
    <dbReference type="NCBI Taxonomy" id="2184063"/>
    <lineage>
        <taxon>Bacteria</taxon>
        <taxon>Pseudomonadati</taxon>
        <taxon>Pseudomonadota</taxon>
        <taxon>Alphaproteobacteria</taxon>
        <taxon>Rhodobacterales</taxon>
        <taxon>Paracoccaceae</taxon>
        <taxon>Pararhodobacter</taxon>
    </lineage>
</organism>
<dbReference type="AlphaFoldDB" id="A0A2U2C844"/>
<dbReference type="InterPro" id="IPR013196">
    <property type="entry name" value="HTH_11"/>
</dbReference>
<name>A0A2U2C844_9RHOB</name>
<dbReference type="Pfam" id="PF08279">
    <property type="entry name" value="HTH_11"/>
    <property type="match status" value="1"/>
</dbReference>
<accession>A0A2U2C844</accession>
<dbReference type="InterPro" id="IPR026881">
    <property type="entry name" value="WYL_dom"/>
</dbReference>
<sequence length="234" mass="25900">MTTRSERLLAVLQILQRHRRPLAAQAIADETGTSLRTVYRDVEALRAQGAVIEGEAGIGYILRPGYLLPPLMFTRDELEALVLGARLVAARADPALAGAAGAALGRIGAVLPEDLRAFVDSSPLLVPGRLPNAASPVMADLREAMRTERKARIAYRSLQGAESERVIWPLAMGFFESVQTLVAWCELRQGYRHFREDRITACIILPDRYPKRRAALMRDWTATERQARDAADRG</sequence>
<dbReference type="GeneID" id="94366107"/>
<evidence type="ECO:0000259" key="2">
    <source>
        <dbReference type="Pfam" id="PF13280"/>
    </source>
</evidence>
<dbReference type="PANTHER" id="PTHR34580:SF3">
    <property type="entry name" value="PROTEIN PAFB"/>
    <property type="match status" value="1"/>
</dbReference>
<dbReference type="PANTHER" id="PTHR34580">
    <property type="match status" value="1"/>
</dbReference>
<dbReference type="InterPro" id="IPR051534">
    <property type="entry name" value="CBASS_pafABC_assoc_protein"/>
</dbReference>
<evidence type="ECO:0000313" key="4">
    <source>
        <dbReference type="Proteomes" id="UP000244940"/>
    </source>
</evidence>
<dbReference type="Gene3D" id="1.10.10.10">
    <property type="entry name" value="Winged helix-like DNA-binding domain superfamily/Winged helix DNA-binding domain"/>
    <property type="match status" value="1"/>
</dbReference>
<dbReference type="InterPro" id="IPR036390">
    <property type="entry name" value="WH_DNA-bd_sf"/>
</dbReference>
<feature type="domain" description="Helix-turn-helix type 11" evidence="1">
    <location>
        <begin position="7"/>
        <end position="61"/>
    </location>
</feature>
<feature type="domain" description="WYL" evidence="2">
    <location>
        <begin position="137"/>
        <end position="201"/>
    </location>
</feature>
<dbReference type="RefSeq" id="WP_109534046.1">
    <property type="nucleotide sequence ID" value="NZ_QEYD01000008.1"/>
</dbReference>
<dbReference type="Pfam" id="PF13280">
    <property type="entry name" value="WYL"/>
    <property type="match status" value="1"/>
</dbReference>
<dbReference type="InterPro" id="IPR036388">
    <property type="entry name" value="WH-like_DNA-bd_sf"/>
</dbReference>
<dbReference type="SUPFAM" id="SSF46785">
    <property type="entry name" value="Winged helix' DNA-binding domain"/>
    <property type="match status" value="1"/>
</dbReference>
<protein>
    <submittedName>
        <fullName evidence="3">Transcriptional regulator</fullName>
    </submittedName>
</protein>
<proteinExistence type="predicted"/>
<keyword evidence="4" id="KW-1185">Reference proteome</keyword>
<dbReference type="OrthoDB" id="9807255at2"/>
<evidence type="ECO:0000259" key="1">
    <source>
        <dbReference type="Pfam" id="PF08279"/>
    </source>
</evidence>
<dbReference type="EMBL" id="QEYD01000008">
    <property type="protein sequence ID" value="PWE28050.1"/>
    <property type="molecule type" value="Genomic_DNA"/>
</dbReference>